<dbReference type="EMBL" id="MU394346">
    <property type="protein sequence ID" value="KAI6083789.1"/>
    <property type="molecule type" value="Genomic_DNA"/>
</dbReference>
<dbReference type="Proteomes" id="UP001497680">
    <property type="component" value="Unassembled WGS sequence"/>
</dbReference>
<evidence type="ECO:0000313" key="1">
    <source>
        <dbReference type="EMBL" id="KAI6083789.1"/>
    </source>
</evidence>
<keyword evidence="2" id="KW-1185">Reference proteome</keyword>
<accession>A0ACC0CTS2</accession>
<sequence>MDFIDVAIVGGGPAGLTAANTLARQRHTAVVFDSKSYRNAGASHMHMILTWDHKNPEEYREEARKNILENYSTIQFADVAVTKINKKSDFHFEVTDATGKVWPARRVILAVGSTDTFPDVQGYDRLWKKRIFHCLFCHGYEDRDAPSSGVLVVPPVNGALAAHMAQNAAQLTDQVTLYTNGSADVKAELEPIVSTLIKSKFHVETRQIKRLVGNDEANSVTVEFVDGSSKEEKFLVHNPQTRPQGPFASQLGLAVTPAGDIQAEGPFFQTSVPGVFAVGDCSTPYKVIPSAITSGCNAAVMVSAEIQGAKYTQPATS</sequence>
<proteinExistence type="predicted"/>
<comment type="caution">
    <text evidence="1">The sequence shown here is derived from an EMBL/GenBank/DDBJ whole genome shotgun (WGS) entry which is preliminary data.</text>
</comment>
<reference evidence="1 2" key="1">
    <citation type="journal article" date="2022" name="New Phytol.">
        <title>Ecological generalism drives hyperdiversity of secondary metabolite gene clusters in xylarialean endophytes.</title>
        <authorList>
            <person name="Franco M.E.E."/>
            <person name="Wisecaver J.H."/>
            <person name="Arnold A.E."/>
            <person name="Ju Y.M."/>
            <person name="Slot J.C."/>
            <person name="Ahrendt S."/>
            <person name="Moore L.P."/>
            <person name="Eastman K.E."/>
            <person name="Scott K."/>
            <person name="Konkel Z."/>
            <person name="Mondo S.J."/>
            <person name="Kuo A."/>
            <person name="Hayes R.D."/>
            <person name="Haridas S."/>
            <person name="Andreopoulos B."/>
            <person name="Riley R."/>
            <person name="LaButti K."/>
            <person name="Pangilinan J."/>
            <person name="Lipzen A."/>
            <person name="Amirebrahimi M."/>
            <person name="Yan J."/>
            <person name="Adam C."/>
            <person name="Keymanesh K."/>
            <person name="Ng V."/>
            <person name="Louie K."/>
            <person name="Northen T."/>
            <person name="Drula E."/>
            <person name="Henrissat B."/>
            <person name="Hsieh H.M."/>
            <person name="Youens-Clark K."/>
            <person name="Lutzoni F."/>
            <person name="Miadlikowska J."/>
            <person name="Eastwood D.C."/>
            <person name="Hamelin R.C."/>
            <person name="Grigoriev I.V."/>
            <person name="U'Ren J.M."/>
        </authorList>
    </citation>
    <scope>NUCLEOTIDE SEQUENCE [LARGE SCALE GENOMIC DNA]</scope>
    <source>
        <strain evidence="1 2">ER1909</strain>
    </source>
</reference>
<evidence type="ECO:0000313" key="2">
    <source>
        <dbReference type="Proteomes" id="UP001497680"/>
    </source>
</evidence>
<protein>
    <submittedName>
        <fullName evidence="1">Uncharacterized protein</fullName>
    </submittedName>
</protein>
<organism evidence="1 2">
    <name type="scientific">Hypoxylon rubiginosum</name>
    <dbReference type="NCBI Taxonomy" id="110542"/>
    <lineage>
        <taxon>Eukaryota</taxon>
        <taxon>Fungi</taxon>
        <taxon>Dikarya</taxon>
        <taxon>Ascomycota</taxon>
        <taxon>Pezizomycotina</taxon>
        <taxon>Sordariomycetes</taxon>
        <taxon>Xylariomycetidae</taxon>
        <taxon>Xylariales</taxon>
        <taxon>Hypoxylaceae</taxon>
        <taxon>Hypoxylon</taxon>
    </lineage>
</organism>
<name>A0ACC0CTS2_9PEZI</name>
<gene>
    <name evidence="1" type="ORF">F4821DRAFT_243958</name>
</gene>